<evidence type="ECO:0000256" key="1">
    <source>
        <dbReference type="ARBA" id="ARBA00022500"/>
    </source>
</evidence>
<evidence type="ECO:0000313" key="3">
    <source>
        <dbReference type="Proteomes" id="UP000250179"/>
    </source>
</evidence>
<sequence length="208" mass="22680">MSLVGKLKLLFESLFEDVLTRIDPEGRLRLSSVRVVPSTTLVREALLEGINAVCFTLGNPPEVIIAFSFEGSSKVWEDLIKGGIGSDLLHSSDPTAFLSSLLKETGNIIVGPLSTRFSRALGREVLPSVPFTLNGVDNLEKLLQIMGEGPLPVFRGRISDGHVGSIQVYVIPSRRFLSELNERPEIVERARGHPRGRGLGRRGGIEIA</sequence>
<dbReference type="SUPFAM" id="SSF103039">
    <property type="entry name" value="CheC-like"/>
    <property type="match status" value="1"/>
</dbReference>
<organism evidence="2 3">
    <name type="scientific">Thermococcus profundus</name>
    <dbReference type="NCBI Taxonomy" id="49899"/>
    <lineage>
        <taxon>Archaea</taxon>
        <taxon>Methanobacteriati</taxon>
        <taxon>Methanobacteriota</taxon>
        <taxon>Thermococci</taxon>
        <taxon>Thermococcales</taxon>
        <taxon>Thermococcaceae</taxon>
        <taxon>Thermococcus</taxon>
    </lineage>
</organism>
<dbReference type="Proteomes" id="UP000250179">
    <property type="component" value="Chromosome"/>
</dbReference>
<dbReference type="GeneID" id="33319651"/>
<dbReference type="EMBL" id="CP014862">
    <property type="protein sequence ID" value="ASJ02573.1"/>
    <property type="molecule type" value="Genomic_DNA"/>
</dbReference>
<evidence type="ECO:0000313" key="2">
    <source>
        <dbReference type="EMBL" id="ASJ02573.1"/>
    </source>
</evidence>
<proteinExistence type="predicted"/>
<dbReference type="InterPro" id="IPR028976">
    <property type="entry name" value="CheC-like_sf"/>
</dbReference>
<dbReference type="KEGG" id="tprf:A3L09_04520"/>
<gene>
    <name evidence="2" type="ORF">A3L09_04520</name>
</gene>
<dbReference type="AlphaFoldDB" id="A0A2Z2MAU5"/>
<name>A0A2Z2MAU5_THEPR</name>
<dbReference type="GO" id="GO:0006935">
    <property type="term" value="P:chemotaxis"/>
    <property type="evidence" value="ECO:0007669"/>
    <property type="project" value="UniProtKB-KW"/>
</dbReference>
<keyword evidence="3" id="KW-1185">Reference proteome</keyword>
<evidence type="ECO:0008006" key="4">
    <source>
        <dbReference type="Google" id="ProtNLM"/>
    </source>
</evidence>
<accession>A0A2Z2MAU5</accession>
<protein>
    <recommendedName>
        <fullName evidence="4">Chemotaxis protein CheC</fullName>
    </recommendedName>
</protein>
<dbReference type="RefSeq" id="WP_088857833.1">
    <property type="nucleotide sequence ID" value="NZ_CP014862.1"/>
</dbReference>
<reference evidence="2 3" key="1">
    <citation type="submission" date="2016-03" db="EMBL/GenBank/DDBJ databases">
        <title>Complete genome sequence of Thermococcus profundus strain DT5432.</title>
        <authorList>
            <person name="Oger P.M."/>
        </authorList>
    </citation>
    <scope>NUCLEOTIDE SEQUENCE [LARGE SCALE GENOMIC DNA]</scope>
    <source>
        <strain evidence="2 3">DT 5432</strain>
    </source>
</reference>
<dbReference type="OrthoDB" id="100586at2157"/>
<dbReference type="Gene3D" id="3.40.1550.10">
    <property type="entry name" value="CheC-like"/>
    <property type="match status" value="1"/>
</dbReference>
<keyword evidence="1" id="KW-0145">Chemotaxis</keyword>